<evidence type="ECO:0008006" key="3">
    <source>
        <dbReference type="Google" id="ProtNLM"/>
    </source>
</evidence>
<name>A0A6A6FHU5_9PEZI</name>
<organism evidence="1 2">
    <name type="scientific">Cercospora zeae-maydis SCOH1-5</name>
    <dbReference type="NCBI Taxonomy" id="717836"/>
    <lineage>
        <taxon>Eukaryota</taxon>
        <taxon>Fungi</taxon>
        <taxon>Dikarya</taxon>
        <taxon>Ascomycota</taxon>
        <taxon>Pezizomycotina</taxon>
        <taxon>Dothideomycetes</taxon>
        <taxon>Dothideomycetidae</taxon>
        <taxon>Mycosphaerellales</taxon>
        <taxon>Mycosphaerellaceae</taxon>
        <taxon>Cercospora</taxon>
    </lineage>
</organism>
<protein>
    <recommendedName>
        <fullName evidence="3">Arrestin-like N-terminal domain-containing protein</fullName>
    </recommendedName>
</protein>
<dbReference type="Proteomes" id="UP000799539">
    <property type="component" value="Unassembled WGS sequence"/>
</dbReference>
<dbReference type="EMBL" id="ML992672">
    <property type="protein sequence ID" value="KAF2212854.1"/>
    <property type="molecule type" value="Genomic_DNA"/>
</dbReference>
<keyword evidence="2" id="KW-1185">Reference proteome</keyword>
<accession>A0A6A6FHU5</accession>
<dbReference type="Gene3D" id="2.60.40.640">
    <property type="match status" value="1"/>
</dbReference>
<gene>
    <name evidence="1" type="ORF">CERZMDRAFT_84464</name>
</gene>
<evidence type="ECO:0000313" key="1">
    <source>
        <dbReference type="EMBL" id="KAF2212854.1"/>
    </source>
</evidence>
<sequence>MSSKLGKLEGRVAIDGISQPHFGPQDTVTGQVTLVYLPYSHIFKKNVETASLFGPLRLNIILAGRIRLRIRRERSHALPTNHDATLFVTRFPVYSGSFEAEVSKEHTFTFKALFPQSLEPLPPSFSLLFHQVPDIVDIAVQYRLMADIDMPGIAIETIATPLEIKCDIARPSLTSIASSRTTFRLRTKVQNQHLLPSDQQPQGIKAKAKAIFTPTEQFPAFVLDIFCTDQKYAYPGQQMKFEVTLRRDDSETTAPAVPDITLDSFKADLKALTVVDGSQRLMGPPVITDKSYAQSLLCETPLPISFSKSNDYSTYVVTKCLRSHASSFRHPKLSRAYVLKITMQLTVAKKILKLSKDCPVTIVPAPSDDNEPPVAGSSRRVIGDVEDEVLPMYEEAPAYTAASNT</sequence>
<dbReference type="AlphaFoldDB" id="A0A6A6FHU5"/>
<dbReference type="InterPro" id="IPR014752">
    <property type="entry name" value="Arrestin-like_C"/>
</dbReference>
<reference evidence="1" key="1">
    <citation type="journal article" date="2020" name="Stud. Mycol.">
        <title>101 Dothideomycetes genomes: a test case for predicting lifestyles and emergence of pathogens.</title>
        <authorList>
            <person name="Haridas S."/>
            <person name="Albert R."/>
            <person name="Binder M."/>
            <person name="Bloem J."/>
            <person name="Labutti K."/>
            <person name="Salamov A."/>
            <person name="Andreopoulos B."/>
            <person name="Baker S."/>
            <person name="Barry K."/>
            <person name="Bills G."/>
            <person name="Bluhm B."/>
            <person name="Cannon C."/>
            <person name="Castanera R."/>
            <person name="Culley D."/>
            <person name="Daum C."/>
            <person name="Ezra D."/>
            <person name="Gonzalez J."/>
            <person name="Henrissat B."/>
            <person name="Kuo A."/>
            <person name="Liang C."/>
            <person name="Lipzen A."/>
            <person name="Lutzoni F."/>
            <person name="Magnuson J."/>
            <person name="Mondo S."/>
            <person name="Nolan M."/>
            <person name="Ohm R."/>
            <person name="Pangilinan J."/>
            <person name="Park H.-J."/>
            <person name="Ramirez L."/>
            <person name="Alfaro M."/>
            <person name="Sun H."/>
            <person name="Tritt A."/>
            <person name="Yoshinaga Y."/>
            <person name="Zwiers L.-H."/>
            <person name="Turgeon B."/>
            <person name="Goodwin S."/>
            <person name="Spatafora J."/>
            <person name="Crous P."/>
            <person name="Grigoriev I."/>
        </authorList>
    </citation>
    <scope>NUCLEOTIDE SEQUENCE</scope>
    <source>
        <strain evidence="1">SCOH1-5</strain>
    </source>
</reference>
<dbReference type="OrthoDB" id="2333384at2759"/>
<evidence type="ECO:0000313" key="2">
    <source>
        <dbReference type="Proteomes" id="UP000799539"/>
    </source>
</evidence>
<proteinExistence type="predicted"/>